<evidence type="ECO:0008006" key="3">
    <source>
        <dbReference type="Google" id="ProtNLM"/>
    </source>
</evidence>
<protein>
    <recommendedName>
        <fullName evidence="3">3-deoxy-D-arabino-heptulosonate 7-phosphate synthase</fullName>
    </recommendedName>
</protein>
<name>A0A562BTK2_9BURK</name>
<proteinExistence type="predicted"/>
<dbReference type="EMBL" id="VLJN01000003">
    <property type="protein sequence ID" value="TWG88571.1"/>
    <property type="molecule type" value="Genomic_DNA"/>
</dbReference>
<gene>
    <name evidence="1" type="ORF">L602_001100000030</name>
</gene>
<reference evidence="1 2" key="1">
    <citation type="submission" date="2019-07" db="EMBL/GenBank/DDBJ databases">
        <title>Genome sequencing of lignin-degrading bacterial isolates.</title>
        <authorList>
            <person name="Gladden J."/>
        </authorList>
    </citation>
    <scope>NUCLEOTIDE SEQUENCE [LARGE SCALE GENOMIC DNA]</scope>
    <source>
        <strain evidence="1 2">J11</strain>
    </source>
</reference>
<organism evidence="1 2">
    <name type="scientific">Cupriavidus gilardii J11</name>
    <dbReference type="NCBI Taxonomy" id="936133"/>
    <lineage>
        <taxon>Bacteria</taxon>
        <taxon>Pseudomonadati</taxon>
        <taxon>Pseudomonadota</taxon>
        <taxon>Betaproteobacteria</taxon>
        <taxon>Burkholderiales</taxon>
        <taxon>Burkholderiaceae</taxon>
        <taxon>Cupriavidus</taxon>
    </lineage>
</organism>
<evidence type="ECO:0000313" key="2">
    <source>
        <dbReference type="Proteomes" id="UP000318141"/>
    </source>
</evidence>
<keyword evidence="2" id="KW-1185">Reference proteome</keyword>
<dbReference type="AlphaFoldDB" id="A0A562BTK2"/>
<comment type="caution">
    <text evidence="1">The sequence shown here is derived from an EMBL/GenBank/DDBJ whole genome shotgun (WGS) entry which is preliminary data.</text>
</comment>
<dbReference type="OrthoDB" id="9063572at2"/>
<evidence type="ECO:0000313" key="1">
    <source>
        <dbReference type="EMBL" id="TWG88571.1"/>
    </source>
</evidence>
<dbReference type="Proteomes" id="UP000318141">
    <property type="component" value="Unassembled WGS sequence"/>
</dbReference>
<sequence>MSPLPTSPLLADILRTVPRRYRLPAFPAEPSAMQQADAATRVAVAIEQAREAFARGEPPGEAPKRLFVQALAQLIGEAMRPDGGDAALQAMVLRHRAAPVSEYAALGEHAGQDRRAVHGVVDAIGHRVGQHGMPPGTDPERLRGLLACASSSSWSALYDTARDLLAMPQIAGASSIGPDLARLLDSPALERLRRMERLSSAPLVIEYLRLRERHGARPGSQTAAAWGLAARQRGAAVEALAADALRALARRIDAAEDGVASYRVATAMRVPASIPGHDRAKTEWDAVLLRRADTAGRTEIGEAWDVCLLVEAKASVEAASTDLPRLLRGVRLLSQADEDAVYAFETAQGTVRVRGASLRALPVDETALASTVLYCSDAPAEAAPRLFNAASRMRLLSTQASLDFASALAQGQYRDIGVLEPVWQQLLESPQWRAVLHQYPTLRRVREWMVNTQDLLAAIDGAGE</sequence>
<accession>A0A562BTK2</accession>